<comment type="function">
    <text evidence="4">Nucleoside triphosphate pyrophosphatase that hydrolyzes 7-methyl-GTP (m(7)GTP). May have a dual role in cell division arrest and in preventing the incorporation of modified nucleotides into cellular nucleic acids.</text>
</comment>
<evidence type="ECO:0000256" key="1">
    <source>
        <dbReference type="ARBA" id="ARBA00001968"/>
    </source>
</evidence>
<comment type="caution">
    <text evidence="4">Lacks conserved residue(s) required for the propagation of feature annotation.</text>
</comment>
<feature type="site" description="Important for substrate specificity" evidence="4">
    <location>
        <position position="160"/>
    </location>
</feature>
<comment type="caution">
    <text evidence="5">The sequence shown here is derived from an EMBL/GenBank/DDBJ whole genome shotgun (WGS) entry which is preliminary data.</text>
</comment>
<name>A0A4R0PFW3_9HYPH</name>
<keyword evidence="2 4" id="KW-0378">Hydrolase</keyword>
<dbReference type="GO" id="GO:0047429">
    <property type="term" value="F:nucleoside triphosphate diphosphatase activity"/>
    <property type="evidence" value="ECO:0007669"/>
    <property type="project" value="InterPro"/>
</dbReference>
<dbReference type="InterPro" id="IPR003697">
    <property type="entry name" value="Maf-like"/>
</dbReference>
<keyword evidence="3 4" id="KW-0546">Nucleotide metabolism</keyword>
<dbReference type="Pfam" id="PF02545">
    <property type="entry name" value="Maf"/>
    <property type="match status" value="1"/>
</dbReference>
<feature type="site" description="Important for substrate specificity" evidence="4">
    <location>
        <position position="75"/>
    </location>
</feature>
<evidence type="ECO:0000313" key="5">
    <source>
        <dbReference type="EMBL" id="TCD15988.1"/>
    </source>
</evidence>
<dbReference type="EMBL" id="SJST01000001">
    <property type="protein sequence ID" value="TCD15988.1"/>
    <property type="molecule type" value="Genomic_DNA"/>
</dbReference>
<dbReference type="PANTHER" id="PTHR43213">
    <property type="entry name" value="BIFUNCTIONAL DTTP/UTP PYROPHOSPHATASE/METHYLTRANSFERASE PROTEIN-RELATED"/>
    <property type="match status" value="1"/>
</dbReference>
<dbReference type="NCBIfam" id="TIGR00172">
    <property type="entry name" value="maf"/>
    <property type="match status" value="1"/>
</dbReference>
<dbReference type="OrthoDB" id="9813962at2"/>
<keyword evidence="4" id="KW-0963">Cytoplasm</keyword>
<proteinExistence type="inferred from homology"/>
<evidence type="ECO:0000256" key="4">
    <source>
        <dbReference type="HAMAP-Rule" id="MF_00528"/>
    </source>
</evidence>
<dbReference type="AlphaFoldDB" id="A0A4R0PFW3"/>
<evidence type="ECO:0000256" key="2">
    <source>
        <dbReference type="ARBA" id="ARBA00022801"/>
    </source>
</evidence>
<comment type="cofactor">
    <cofactor evidence="1 4">
        <name>a divalent metal cation</name>
        <dbReference type="ChEBI" id="CHEBI:60240"/>
    </cofactor>
</comment>
<comment type="catalytic activity">
    <reaction evidence="4">
        <text>N(7)-methyl-GTP + H2O = N(7)-methyl-GMP + diphosphate + H(+)</text>
        <dbReference type="Rhea" id="RHEA:58744"/>
        <dbReference type="ChEBI" id="CHEBI:15377"/>
        <dbReference type="ChEBI" id="CHEBI:15378"/>
        <dbReference type="ChEBI" id="CHEBI:33019"/>
        <dbReference type="ChEBI" id="CHEBI:58285"/>
        <dbReference type="ChEBI" id="CHEBI:87133"/>
    </reaction>
</comment>
<feature type="active site" description="Proton acceptor" evidence="4">
    <location>
        <position position="74"/>
    </location>
</feature>
<dbReference type="HAMAP" id="MF_00528">
    <property type="entry name" value="Maf"/>
    <property type="match status" value="1"/>
</dbReference>
<dbReference type="PIRSF" id="PIRSF006305">
    <property type="entry name" value="Maf"/>
    <property type="match status" value="1"/>
</dbReference>
<dbReference type="PANTHER" id="PTHR43213:SF5">
    <property type="entry name" value="BIFUNCTIONAL DTTP_UTP PYROPHOSPHATASE_METHYLTRANSFERASE PROTEIN-RELATED"/>
    <property type="match status" value="1"/>
</dbReference>
<dbReference type="Gene3D" id="3.90.950.10">
    <property type="match status" value="1"/>
</dbReference>
<protein>
    <recommendedName>
        <fullName evidence="4">7-methyl-GTP pyrophosphatase</fullName>
        <shortName evidence="4">m(7)GTP pyrophosphatase</shortName>
        <ecNumber evidence="4">3.6.1.-</ecNumber>
    </recommendedName>
</protein>
<accession>A0A4R0PFW3</accession>
<comment type="similarity">
    <text evidence="4">Belongs to the Maf family. YceF subfamily.</text>
</comment>
<dbReference type="GO" id="GO:0005737">
    <property type="term" value="C:cytoplasm"/>
    <property type="evidence" value="ECO:0007669"/>
    <property type="project" value="UniProtKB-SubCell"/>
</dbReference>
<comment type="subcellular location">
    <subcellularLocation>
        <location evidence="4">Cytoplasm</location>
    </subcellularLocation>
</comment>
<reference evidence="5 6" key="1">
    <citation type="journal article" date="2015" name="Antonie Van Leeuwenhoek">
        <title>Oricola cellulosilytica gen. nov., sp. nov., a cellulose-degrading bacterium of the family Phyllobacteriaceae isolated from surface seashore water, and emended descriptions of Mesorhizobium loti and Phyllobacterium myrsinacearum.</title>
        <authorList>
            <person name="Hameed A."/>
            <person name="Shahina M."/>
            <person name="Lai W.A."/>
            <person name="Lin S.Y."/>
            <person name="Young L.S."/>
            <person name="Liu Y.C."/>
            <person name="Hsu Y.H."/>
            <person name="Young C.C."/>
        </authorList>
    </citation>
    <scope>NUCLEOTIDE SEQUENCE [LARGE SCALE GENOMIC DNA]</scope>
    <source>
        <strain evidence="5 6">KCTC 52183</strain>
    </source>
</reference>
<dbReference type="SUPFAM" id="SSF52972">
    <property type="entry name" value="ITPase-like"/>
    <property type="match status" value="1"/>
</dbReference>
<keyword evidence="6" id="KW-1185">Reference proteome</keyword>
<evidence type="ECO:0000256" key="3">
    <source>
        <dbReference type="ARBA" id="ARBA00023080"/>
    </source>
</evidence>
<evidence type="ECO:0000313" key="6">
    <source>
        <dbReference type="Proteomes" id="UP000291301"/>
    </source>
</evidence>
<dbReference type="Proteomes" id="UP000291301">
    <property type="component" value="Unassembled WGS sequence"/>
</dbReference>
<dbReference type="InterPro" id="IPR029001">
    <property type="entry name" value="ITPase-like_fam"/>
</dbReference>
<dbReference type="CDD" id="cd00555">
    <property type="entry name" value="Maf"/>
    <property type="match status" value="1"/>
</dbReference>
<dbReference type="NCBIfam" id="NF002690">
    <property type="entry name" value="PRK02478.1"/>
    <property type="match status" value="1"/>
</dbReference>
<dbReference type="GO" id="GO:0009117">
    <property type="term" value="P:nucleotide metabolic process"/>
    <property type="evidence" value="ECO:0007669"/>
    <property type="project" value="UniProtKB-KW"/>
</dbReference>
<organism evidence="5 6">
    <name type="scientific">Oricola cellulosilytica</name>
    <dbReference type="NCBI Taxonomy" id="1429082"/>
    <lineage>
        <taxon>Bacteria</taxon>
        <taxon>Pseudomonadati</taxon>
        <taxon>Pseudomonadota</taxon>
        <taxon>Alphaproteobacteria</taxon>
        <taxon>Hyphomicrobiales</taxon>
        <taxon>Ahrensiaceae</taxon>
        <taxon>Oricola</taxon>
    </lineage>
</organism>
<gene>
    <name evidence="5" type="ORF">E0D97_00660</name>
</gene>
<feature type="site" description="Important for substrate specificity" evidence="4">
    <location>
        <position position="11"/>
    </location>
</feature>
<dbReference type="EC" id="3.6.1.-" evidence="4"/>
<sequence>MSIVLASTSPFRAAILKNAGLEFLTDANEIDERSVEAPLLQTGATPEDIASVLAEAKALDVSPRHPGAIVIGADQTLSLNGELLHKPLDMEAARRQVLRLSGKTHELNSAIVLVQNSAPLWRHVSVAHMHVRELTPQFVGRYLAQTGEIALKSVGAYQFEGAGIQLFDRVDGDYFTIVGLPILPLLTKLRALGEIDG</sequence>
<dbReference type="RefSeq" id="WP_131564444.1">
    <property type="nucleotide sequence ID" value="NZ_JAINFK010000001.1"/>
</dbReference>